<proteinExistence type="predicted"/>
<feature type="domain" description="Glycosyl transferase family 1" evidence="1">
    <location>
        <begin position="186"/>
        <end position="345"/>
    </location>
</feature>
<dbReference type="Pfam" id="PF00534">
    <property type="entry name" value="Glycos_transf_1"/>
    <property type="match status" value="1"/>
</dbReference>
<comment type="caution">
    <text evidence="2">The sequence shown here is derived from an EMBL/GenBank/DDBJ whole genome shotgun (WGS) entry which is preliminary data.</text>
</comment>
<dbReference type="GO" id="GO:0016757">
    <property type="term" value="F:glycosyltransferase activity"/>
    <property type="evidence" value="ECO:0007669"/>
    <property type="project" value="InterPro"/>
</dbReference>
<dbReference type="EMBL" id="JAAGWD010000002">
    <property type="protein sequence ID" value="NEM97267.1"/>
    <property type="molecule type" value="Genomic_DNA"/>
</dbReference>
<evidence type="ECO:0000313" key="2">
    <source>
        <dbReference type="EMBL" id="NEM97267.1"/>
    </source>
</evidence>
<accession>A0A6B3LUM4</accession>
<keyword evidence="3" id="KW-1185">Reference proteome</keyword>
<dbReference type="SUPFAM" id="SSF53756">
    <property type="entry name" value="UDP-Glycosyltransferase/glycogen phosphorylase"/>
    <property type="match status" value="1"/>
</dbReference>
<evidence type="ECO:0000313" key="3">
    <source>
        <dbReference type="Proteomes" id="UP000474777"/>
    </source>
</evidence>
<reference evidence="2 3" key="1">
    <citation type="submission" date="2020-02" db="EMBL/GenBank/DDBJ databases">
        <authorList>
            <person name="Kim M.K."/>
        </authorList>
    </citation>
    <scope>NUCLEOTIDE SEQUENCE [LARGE SCALE GENOMIC DNA]</scope>
    <source>
        <strain evidence="2 3">BT327</strain>
    </source>
</reference>
<dbReference type="Gene3D" id="3.40.50.2000">
    <property type="entry name" value="Glycogen Phosphorylase B"/>
    <property type="match status" value="2"/>
</dbReference>
<keyword evidence="2" id="KW-0808">Transferase</keyword>
<dbReference type="Proteomes" id="UP000474777">
    <property type="component" value="Unassembled WGS sequence"/>
</dbReference>
<gene>
    <name evidence="2" type="ORF">GXP69_06140</name>
</gene>
<dbReference type="AlphaFoldDB" id="A0A6B3LUM4"/>
<evidence type="ECO:0000259" key="1">
    <source>
        <dbReference type="Pfam" id="PF00534"/>
    </source>
</evidence>
<dbReference type="RefSeq" id="WP_163913472.1">
    <property type="nucleotide sequence ID" value="NZ_JAAGWD010000002.1"/>
</dbReference>
<name>A0A6B3LUM4_9BACT</name>
<dbReference type="PANTHER" id="PTHR12526">
    <property type="entry name" value="GLYCOSYLTRANSFERASE"/>
    <property type="match status" value="1"/>
</dbReference>
<organism evidence="2 3">
    <name type="scientific">Pontibacter burrus</name>
    <dbReference type="NCBI Taxonomy" id="2704466"/>
    <lineage>
        <taxon>Bacteria</taxon>
        <taxon>Pseudomonadati</taxon>
        <taxon>Bacteroidota</taxon>
        <taxon>Cytophagia</taxon>
        <taxon>Cytophagales</taxon>
        <taxon>Hymenobacteraceae</taxon>
        <taxon>Pontibacter</taxon>
    </lineage>
</organism>
<dbReference type="InterPro" id="IPR001296">
    <property type="entry name" value="Glyco_trans_1"/>
</dbReference>
<sequence length="380" mass="43003">MATTNKILFILHTPPPVNGAAMVGQFIKESEVINSTFDSDYINLTTSFSLDKIGKSGISKYLTVLQIQFKIIKALISRKYDLCYMSFTAKGAGFYKDLFVVAILKLFQQNIIYHFHNKGIAKSSKSRLNNILYRIAFRNTKSILLSPHLYHDVAGYVSEKDVYFCANGIPETESEKNLIKVTKHPCRLLFLSNMMEEKGVLVLLEACKLLKEKGLDFECHFVGAWSDVSEEMFTTTVQKYNIQENIFAHGKKYNEEKIAFLNQSDIFVFPTFYHNECFPLVLLEAMENGLPIISTPEGGIADIVVDGGTGFLVPQQSTEILVEKLSILIQEPDLRAKMGAAGRKRYKELFTLEKFEQKMAEILEDAIAHKKLKSPVYSAL</sequence>
<protein>
    <submittedName>
        <fullName evidence="2">Glycosyltransferase family 4 protein</fullName>
    </submittedName>
</protein>